<reference evidence="3 5" key="2">
    <citation type="submission" date="2019-03" db="EMBL/GenBank/DDBJ databases">
        <title>Genomic Encyclopedia of Type Strains, Phase III (KMG-III): the genomes of soil and plant-associated and newly described type strains.</title>
        <authorList>
            <person name="Whitman W."/>
        </authorList>
    </citation>
    <scope>NUCLEOTIDE SEQUENCE [LARGE SCALE GENOMIC DNA]</scope>
    <source>
        <strain evidence="3 5">CECT 8301</strain>
    </source>
</reference>
<sequence>MFRRKIILVLVVALVLTSGLYMANSDIFETSNPYKTEVFKVENGFGYQINYNSKLLIKQEYIPAVQLNKTFCTEQDANSVAQLVSKKLYNKENPQITLENLNQLNIALNCNN</sequence>
<comment type="caution">
    <text evidence="2">The sequence shown here is derived from an EMBL/GenBank/DDBJ whole genome shotgun (WGS) entry which is preliminary data.</text>
</comment>
<evidence type="ECO:0000313" key="2">
    <source>
        <dbReference type="EMBL" id="GAL61017.1"/>
    </source>
</evidence>
<dbReference type="Pfam" id="PF16250">
    <property type="entry name" value="DUF4907"/>
    <property type="match status" value="1"/>
</dbReference>
<feature type="chain" id="PRO_5010408429" evidence="1">
    <location>
        <begin position="24"/>
        <end position="112"/>
    </location>
</feature>
<dbReference type="OrthoDB" id="674043at2"/>
<evidence type="ECO:0000256" key="1">
    <source>
        <dbReference type="SAM" id="SignalP"/>
    </source>
</evidence>
<dbReference type="InterPro" id="IPR032593">
    <property type="entry name" value="DUF4907"/>
</dbReference>
<organism evidence="2 4">
    <name type="scientific">Algibacter lectus</name>
    <dbReference type="NCBI Taxonomy" id="221126"/>
    <lineage>
        <taxon>Bacteria</taxon>
        <taxon>Pseudomonadati</taxon>
        <taxon>Bacteroidota</taxon>
        <taxon>Flavobacteriia</taxon>
        <taxon>Flavobacteriales</taxon>
        <taxon>Flavobacteriaceae</taxon>
        <taxon>Algibacter</taxon>
    </lineage>
</organism>
<keyword evidence="1" id="KW-0732">Signal</keyword>
<evidence type="ECO:0000313" key="4">
    <source>
        <dbReference type="Proteomes" id="UP000029644"/>
    </source>
</evidence>
<feature type="signal peptide" evidence="1">
    <location>
        <begin position="1"/>
        <end position="23"/>
    </location>
</feature>
<accession>A0A090W0H0</accession>
<dbReference type="EMBL" id="SORL01000008">
    <property type="protein sequence ID" value="TDY62010.1"/>
    <property type="molecule type" value="Genomic_DNA"/>
</dbReference>
<name>A0A090W0H0_9FLAO</name>
<proteinExistence type="predicted"/>
<evidence type="ECO:0000313" key="5">
    <source>
        <dbReference type="Proteomes" id="UP000294824"/>
    </source>
</evidence>
<protein>
    <submittedName>
        <fullName evidence="3">Uncharacterized protein DUF4907</fullName>
    </submittedName>
</protein>
<dbReference type="EMBL" id="BBNQ01000001">
    <property type="protein sequence ID" value="GAL61017.1"/>
    <property type="molecule type" value="Genomic_DNA"/>
</dbReference>
<accession>A0A4R8M8W2</accession>
<dbReference type="Proteomes" id="UP000294824">
    <property type="component" value="Unassembled WGS sequence"/>
</dbReference>
<dbReference type="Proteomes" id="UP000029644">
    <property type="component" value="Unassembled WGS sequence"/>
</dbReference>
<dbReference type="RefSeq" id="WP_052415201.1">
    <property type="nucleotide sequence ID" value="NZ_BBNQ01000001.1"/>
</dbReference>
<dbReference type="AlphaFoldDB" id="A0A090W0H0"/>
<reference evidence="2 4" key="1">
    <citation type="journal article" date="2014" name="Genome Announc.">
        <title>Draft Genome Sequences of Marine Flavobacterium Algibacter lectus Strains SS8 and NR4.</title>
        <authorList>
            <person name="Takatani N."/>
            <person name="Nakanishi M."/>
            <person name="Meirelles P."/>
            <person name="Mino S."/>
            <person name="Suda W."/>
            <person name="Oshima K."/>
            <person name="Hattori M."/>
            <person name="Ohkuma M."/>
            <person name="Hosokawa M."/>
            <person name="Miyashita K."/>
            <person name="Thompson F.L."/>
            <person name="Niwa A."/>
            <person name="Sawabe T."/>
            <person name="Sawabe T."/>
        </authorList>
    </citation>
    <scope>NUCLEOTIDE SEQUENCE [LARGE SCALE GENOMIC DNA]</scope>
    <source>
        <strain evidence="2 4">JCM 19300</strain>
    </source>
</reference>
<gene>
    <name evidence="3" type="ORF">DFQ06_1822</name>
    <name evidence="2" type="ORF">JCM19300_3955</name>
</gene>
<keyword evidence="5" id="KW-1185">Reference proteome</keyword>
<evidence type="ECO:0000313" key="3">
    <source>
        <dbReference type="EMBL" id="TDY62010.1"/>
    </source>
</evidence>